<feature type="transmembrane region" description="Helical" evidence="6">
    <location>
        <begin position="34"/>
        <end position="51"/>
    </location>
</feature>
<feature type="transmembrane region" description="Helical" evidence="6">
    <location>
        <begin position="97"/>
        <end position="119"/>
    </location>
</feature>
<gene>
    <name evidence="8" type="ORF">EDC64_10124</name>
</gene>
<keyword evidence="9" id="KW-1185">Reference proteome</keyword>
<dbReference type="GO" id="GO:0004190">
    <property type="term" value="F:aspartic-type endopeptidase activity"/>
    <property type="evidence" value="ECO:0007669"/>
    <property type="project" value="InterPro"/>
</dbReference>
<comment type="subcellular location">
    <subcellularLocation>
        <location evidence="1">Cell membrane</location>
        <topology evidence="1">Multi-pass membrane protein</topology>
    </subcellularLocation>
</comment>
<dbReference type="PANTHER" id="PTHR36506:SF1">
    <property type="entry name" value="PREFLAGELLIN PEPTIDASE"/>
    <property type="match status" value="1"/>
</dbReference>
<proteinExistence type="predicted"/>
<dbReference type="Proteomes" id="UP000294664">
    <property type="component" value="Unassembled WGS sequence"/>
</dbReference>
<keyword evidence="4 6" id="KW-1133">Transmembrane helix</keyword>
<accession>A0A4R3M7D2</accession>
<name>A0A4R3M7D2_9HYPH</name>
<protein>
    <submittedName>
        <fullName evidence="8">Prepilin peptidase CpaA</fullName>
    </submittedName>
</protein>
<evidence type="ECO:0000256" key="3">
    <source>
        <dbReference type="ARBA" id="ARBA00022692"/>
    </source>
</evidence>
<organism evidence="8 9">
    <name type="scientific">Aquabacter spiritensis</name>
    <dbReference type="NCBI Taxonomy" id="933073"/>
    <lineage>
        <taxon>Bacteria</taxon>
        <taxon>Pseudomonadati</taxon>
        <taxon>Pseudomonadota</taxon>
        <taxon>Alphaproteobacteria</taxon>
        <taxon>Hyphomicrobiales</taxon>
        <taxon>Xanthobacteraceae</taxon>
        <taxon>Aquabacter</taxon>
    </lineage>
</organism>
<reference evidence="8 9" key="1">
    <citation type="submission" date="2019-03" db="EMBL/GenBank/DDBJ databases">
        <title>Genomic Encyclopedia of Type Strains, Phase IV (KMG-IV): sequencing the most valuable type-strain genomes for metagenomic binning, comparative biology and taxonomic classification.</title>
        <authorList>
            <person name="Goeker M."/>
        </authorList>
    </citation>
    <scope>NUCLEOTIDE SEQUENCE [LARGE SCALE GENOMIC DNA]</scope>
    <source>
        <strain evidence="8 9">DSM 9035</strain>
    </source>
</reference>
<dbReference type="GO" id="GO:0005886">
    <property type="term" value="C:plasma membrane"/>
    <property type="evidence" value="ECO:0007669"/>
    <property type="project" value="UniProtKB-SubCell"/>
</dbReference>
<feature type="domain" description="Prepilin type IV endopeptidase peptidase" evidence="7">
    <location>
        <begin position="9"/>
        <end position="111"/>
    </location>
</feature>
<evidence type="ECO:0000256" key="6">
    <source>
        <dbReference type="SAM" id="Phobius"/>
    </source>
</evidence>
<evidence type="ECO:0000256" key="2">
    <source>
        <dbReference type="ARBA" id="ARBA00022475"/>
    </source>
</evidence>
<dbReference type="InterPro" id="IPR052218">
    <property type="entry name" value="Preflagellin_Peptidase"/>
</dbReference>
<evidence type="ECO:0000256" key="4">
    <source>
        <dbReference type="ARBA" id="ARBA00022989"/>
    </source>
</evidence>
<keyword evidence="5 6" id="KW-0472">Membrane</keyword>
<comment type="caution">
    <text evidence="8">The sequence shown here is derived from an EMBL/GenBank/DDBJ whole genome shotgun (WGS) entry which is preliminary data.</text>
</comment>
<feature type="transmembrane region" description="Helical" evidence="6">
    <location>
        <begin position="58"/>
        <end position="77"/>
    </location>
</feature>
<dbReference type="InterPro" id="IPR000045">
    <property type="entry name" value="Prepilin_IV_endopep_pep"/>
</dbReference>
<keyword evidence="3 6" id="KW-0812">Transmembrane</keyword>
<dbReference type="Gene3D" id="1.20.120.1220">
    <property type="match status" value="1"/>
</dbReference>
<evidence type="ECO:0000256" key="5">
    <source>
        <dbReference type="ARBA" id="ARBA00023136"/>
    </source>
</evidence>
<dbReference type="RefSeq" id="WP_165933582.1">
    <property type="nucleotide sequence ID" value="NZ_SMAI01000001.1"/>
</dbReference>
<dbReference type="Pfam" id="PF01478">
    <property type="entry name" value="Peptidase_A24"/>
    <property type="match status" value="1"/>
</dbReference>
<evidence type="ECO:0000256" key="1">
    <source>
        <dbReference type="ARBA" id="ARBA00004651"/>
    </source>
</evidence>
<sequence>MTVEIAGKLVFTCLVAWAAIHDLLTLRIPNRLNLLIFAAFVPVAALTGLSAEALVSHAGAAAALFAICLALALVGQLGGGDVKLISGIGLWLGFGPALLQFLTTGILCSVAFMLAMVLLRIAPVALPARLLSIGWLGEAAYGTTPIRKLEGPYGVPLAIAAAVAIWTQ</sequence>
<evidence type="ECO:0000259" key="7">
    <source>
        <dbReference type="Pfam" id="PF01478"/>
    </source>
</evidence>
<evidence type="ECO:0000313" key="8">
    <source>
        <dbReference type="EMBL" id="TCT07507.1"/>
    </source>
</evidence>
<dbReference type="AlphaFoldDB" id="A0A4R3M7D2"/>
<evidence type="ECO:0000313" key="9">
    <source>
        <dbReference type="Proteomes" id="UP000294664"/>
    </source>
</evidence>
<dbReference type="EMBL" id="SMAI01000001">
    <property type="protein sequence ID" value="TCT07507.1"/>
    <property type="molecule type" value="Genomic_DNA"/>
</dbReference>
<keyword evidence="2" id="KW-1003">Cell membrane</keyword>
<dbReference type="PANTHER" id="PTHR36506">
    <property type="entry name" value="PREFLAGELLIN PEPTIDASE"/>
    <property type="match status" value="1"/>
</dbReference>